<keyword evidence="1" id="KW-0238">DNA-binding</keyword>
<dbReference type="HOGENOM" id="CLU_066192_2_0_9"/>
<dbReference type="Pfam" id="PF01381">
    <property type="entry name" value="HTH_3"/>
    <property type="match status" value="1"/>
</dbReference>
<feature type="transmembrane region" description="Helical" evidence="2">
    <location>
        <begin position="157"/>
        <end position="176"/>
    </location>
</feature>
<dbReference type="eggNOG" id="COG1396">
    <property type="taxonomic scope" value="Bacteria"/>
</dbReference>
<evidence type="ECO:0000259" key="3">
    <source>
        <dbReference type="PROSITE" id="PS50943"/>
    </source>
</evidence>
<dbReference type="SUPFAM" id="SSF47413">
    <property type="entry name" value="lambda repressor-like DNA-binding domains"/>
    <property type="match status" value="1"/>
</dbReference>
<feature type="transmembrane region" description="Helical" evidence="2">
    <location>
        <begin position="182"/>
        <end position="204"/>
    </location>
</feature>
<dbReference type="InterPro" id="IPR001387">
    <property type="entry name" value="Cro/C1-type_HTH"/>
</dbReference>
<dbReference type="PANTHER" id="PTHR46558">
    <property type="entry name" value="TRACRIPTIONAL REGULATORY PROTEIN-RELATED-RELATED"/>
    <property type="match status" value="1"/>
</dbReference>
<reference evidence="4 5" key="1">
    <citation type="journal article" date="2010" name="PLoS ONE">
        <title>The glycobiome of the rumen bacterium Butyrivibrio proteoclasticus B316(T) highlights adaptation to a polysaccharide-rich environment.</title>
        <authorList>
            <person name="Kelly W.J."/>
            <person name="Leahy S.C."/>
            <person name="Altermann E."/>
            <person name="Yeoman C.J."/>
            <person name="Dunne J.C."/>
            <person name="Kong Z."/>
            <person name="Pacheco D.M."/>
            <person name="Li D."/>
            <person name="Noel S.J."/>
            <person name="Moon C.D."/>
            <person name="Cookson A.L."/>
            <person name="Attwood G.T."/>
        </authorList>
    </citation>
    <scope>NUCLEOTIDE SEQUENCE [LARGE SCALE GENOMIC DNA]</scope>
    <source>
        <strain evidence="5">ATCC 51982 / DSM 14932 / B316</strain>
    </source>
</reference>
<evidence type="ECO:0000313" key="5">
    <source>
        <dbReference type="Proteomes" id="UP000001299"/>
    </source>
</evidence>
<dbReference type="AlphaFoldDB" id="E0S0B9"/>
<keyword evidence="5" id="KW-1185">Reference proteome</keyword>
<keyword evidence="2" id="KW-0812">Transmembrane</keyword>
<keyword evidence="2" id="KW-0472">Membrane</keyword>
<dbReference type="Gene3D" id="1.10.260.40">
    <property type="entry name" value="lambda repressor-like DNA-binding domains"/>
    <property type="match status" value="1"/>
</dbReference>
<dbReference type="CDD" id="cd00093">
    <property type="entry name" value="HTH_XRE"/>
    <property type="match status" value="1"/>
</dbReference>
<accession>E0S0B9</accession>
<gene>
    <name evidence="4" type="ordered locus">bpr_I2876</name>
</gene>
<feature type="transmembrane region" description="Helical" evidence="2">
    <location>
        <begin position="128"/>
        <end position="148"/>
    </location>
</feature>
<dbReference type="EMBL" id="CP001810">
    <property type="protein sequence ID" value="ADL35606.1"/>
    <property type="molecule type" value="Genomic_DNA"/>
</dbReference>
<evidence type="ECO:0000313" key="4">
    <source>
        <dbReference type="EMBL" id="ADL35606.1"/>
    </source>
</evidence>
<sequence>MDQIKTGKFIAGLRKEKGLTQAQIAEMLNITDRAISKWETGKNMPDSSIMLELCGILGITVNELLSGERIEMKDFENKANENLLELKRNEERRYKLSTVLSIIYTTLLLVGIVVCVICNYAISRKLTWSLIPVATIFYAWAITIPMIYHGKKGIRESLLSLSIFTLPFLYILSLLVNSKAVFSIGAVMAVVVLAYVWLGFVLFIRFQDRKLFAVGALFLIFIVFGILINVVLSKMLDIPVFDIWDVLSVSIFLIGGLGLICGDICMNKAKRKSSESN</sequence>
<dbReference type="SMART" id="SM00530">
    <property type="entry name" value="HTH_XRE"/>
    <property type="match status" value="1"/>
</dbReference>
<dbReference type="GO" id="GO:0003677">
    <property type="term" value="F:DNA binding"/>
    <property type="evidence" value="ECO:0007669"/>
    <property type="project" value="UniProtKB-KW"/>
</dbReference>
<feature type="transmembrane region" description="Helical" evidence="2">
    <location>
        <begin position="243"/>
        <end position="266"/>
    </location>
</feature>
<dbReference type="PANTHER" id="PTHR46558:SF3">
    <property type="entry name" value="TRANSCRIPTIONAL REGULATOR"/>
    <property type="match status" value="1"/>
</dbReference>
<name>E0S0B9_BUTPB</name>
<feature type="transmembrane region" description="Helical" evidence="2">
    <location>
        <begin position="96"/>
        <end position="122"/>
    </location>
</feature>
<evidence type="ECO:0000256" key="1">
    <source>
        <dbReference type="ARBA" id="ARBA00023125"/>
    </source>
</evidence>
<keyword evidence="2" id="KW-1133">Transmembrane helix</keyword>
<evidence type="ECO:0000256" key="2">
    <source>
        <dbReference type="SAM" id="Phobius"/>
    </source>
</evidence>
<dbReference type="PROSITE" id="PS50943">
    <property type="entry name" value="HTH_CROC1"/>
    <property type="match status" value="1"/>
</dbReference>
<dbReference type="Proteomes" id="UP000001299">
    <property type="component" value="Chromosome 1"/>
</dbReference>
<organism evidence="4 5">
    <name type="scientific">Butyrivibrio proteoclasticus (strain ATCC 51982 / DSM 14932 / B316)</name>
    <name type="common">Clostridium proteoclasticum</name>
    <dbReference type="NCBI Taxonomy" id="515622"/>
    <lineage>
        <taxon>Bacteria</taxon>
        <taxon>Bacillati</taxon>
        <taxon>Bacillota</taxon>
        <taxon>Clostridia</taxon>
        <taxon>Lachnospirales</taxon>
        <taxon>Lachnospiraceae</taxon>
        <taxon>Butyrivibrio</taxon>
    </lineage>
</organism>
<dbReference type="InterPro" id="IPR010982">
    <property type="entry name" value="Lambda_DNA-bd_dom_sf"/>
</dbReference>
<protein>
    <submittedName>
        <fullName evidence="4">HTH domain-containing protein</fullName>
    </submittedName>
</protein>
<dbReference type="RefSeq" id="WP_013282258.1">
    <property type="nucleotide sequence ID" value="NC_014387.1"/>
</dbReference>
<dbReference type="STRING" id="515622.bpr_I2876"/>
<feature type="transmembrane region" description="Helical" evidence="2">
    <location>
        <begin position="211"/>
        <end position="231"/>
    </location>
</feature>
<feature type="domain" description="HTH cro/C1-type" evidence="3">
    <location>
        <begin position="10"/>
        <end position="64"/>
    </location>
</feature>
<dbReference type="KEGG" id="bpb:bpr_I2876"/>
<proteinExistence type="predicted"/>